<proteinExistence type="predicted"/>
<protein>
    <submittedName>
        <fullName evidence="1">Uncharacterized protein</fullName>
    </submittedName>
</protein>
<organism evidence="1 2">
    <name type="scientific">Roseateles chitinivorans</name>
    <dbReference type="NCBI Taxonomy" id="2917965"/>
    <lineage>
        <taxon>Bacteria</taxon>
        <taxon>Pseudomonadati</taxon>
        <taxon>Pseudomonadota</taxon>
        <taxon>Betaproteobacteria</taxon>
        <taxon>Burkholderiales</taxon>
        <taxon>Sphaerotilaceae</taxon>
        <taxon>Roseateles</taxon>
    </lineage>
</organism>
<sequence length="96" mass="11042">MDNDFFAPPPFKAEEALVQLRRALRDLRQLTERGDAWSFEGSEVLQLAAGEGQITARLAKKPMRSPDWETRVCRSAADVRKLQDDLKRRLAQWADE</sequence>
<gene>
    <name evidence="1" type="ORF">CS062_17130</name>
</gene>
<dbReference type="RefSeq" id="WP_099862818.1">
    <property type="nucleotide sequence ID" value="NZ_PEOG01000049.1"/>
</dbReference>
<accession>A0A2G9C8S2</accession>
<dbReference type="OrthoDB" id="9154556at2"/>
<dbReference type="AlphaFoldDB" id="A0A2G9C8S2"/>
<comment type="caution">
    <text evidence="1">The sequence shown here is derived from an EMBL/GenBank/DDBJ whole genome shotgun (WGS) entry which is preliminary data.</text>
</comment>
<keyword evidence="2" id="KW-1185">Reference proteome</keyword>
<name>A0A2G9C8S2_9BURK</name>
<reference evidence="1 2" key="1">
    <citation type="submission" date="2017-11" db="EMBL/GenBank/DDBJ databases">
        <title>Draft genome sequence of Mitsuaria sp. HWN-4.</title>
        <authorList>
            <person name="Gundlapally S.R."/>
        </authorList>
    </citation>
    <scope>NUCLEOTIDE SEQUENCE [LARGE SCALE GENOMIC DNA]</scope>
    <source>
        <strain evidence="1 2">HWN-4</strain>
    </source>
</reference>
<dbReference type="Proteomes" id="UP000231501">
    <property type="component" value="Unassembled WGS sequence"/>
</dbReference>
<evidence type="ECO:0000313" key="1">
    <source>
        <dbReference type="EMBL" id="PIM51949.1"/>
    </source>
</evidence>
<dbReference type="EMBL" id="PEOG01000049">
    <property type="protein sequence ID" value="PIM51949.1"/>
    <property type="molecule type" value="Genomic_DNA"/>
</dbReference>
<evidence type="ECO:0000313" key="2">
    <source>
        <dbReference type="Proteomes" id="UP000231501"/>
    </source>
</evidence>